<proteinExistence type="inferred from homology"/>
<evidence type="ECO:0000259" key="4">
    <source>
        <dbReference type="SMART" id="SM00382"/>
    </source>
</evidence>
<gene>
    <name evidence="5" type="ORF">PPSIR1_30998</name>
</gene>
<evidence type="ECO:0000313" key="5">
    <source>
        <dbReference type="EMBL" id="EDM75147.1"/>
    </source>
</evidence>
<dbReference type="eggNOG" id="COG0714">
    <property type="taxonomic scope" value="Bacteria"/>
</dbReference>
<dbReference type="OrthoDB" id="9808397at2"/>
<dbReference type="Pfam" id="PF07726">
    <property type="entry name" value="AAA_3"/>
    <property type="match status" value="1"/>
</dbReference>
<feature type="domain" description="AAA+ ATPase" evidence="4">
    <location>
        <begin position="40"/>
        <end position="181"/>
    </location>
</feature>
<dbReference type="Proteomes" id="UP000005801">
    <property type="component" value="Unassembled WGS sequence"/>
</dbReference>
<organism evidence="5 6">
    <name type="scientific">Plesiocystis pacifica SIR-1</name>
    <dbReference type="NCBI Taxonomy" id="391625"/>
    <lineage>
        <taxon>Bacteria</taxon>
        <taxon>Pseudomonadati</taxon>
        <taxon>Myxococcota</taxon>
        <taxon>Polyangia</taxon>
        <taxon>Nannocystales</taxon>
        <taxon>Nannocystaceae</taxon>
        <taxon>Plesiocystis</taxon>
    </lineage>
</organism>
<dbReference type="GO" id="GO:0005524">
    <property type="term" value="F:ATP binding"/>
    <property type="evidence" value="ECO:0007669"/>
    <property type="project" value="UniProtKB-KW"/>
</dbReference>
<dbReference type="Pfam" id="PF17863">
    <property type="entry name" value="AAA_lid_2"/>
    <property type="match status" value="1"/>
</dbReference>
<dbReference type="PIRSF" id="PIRSF002849">
    <property type="entry name" value="AAA_ATPase_chaperone_MoxR_prd"/>
    <property type="match status" value="1"/>
</dbReference>
<dbReference type="Gene3D" id="1.10.8.80">
    <property type="entry name" value="Magnesium chelatase subunit I, C-Terminal domain"/>
    <property type="match status" value="1"/>
</dbReference>
<evidence type="ECO:0000256" key="1">
    <source>
        <dbReference type="ARBA" id="ARBA00022741"/>
    </source>
</evidence>
<dbReference type="InterPro" id="IPR003593">
    <property type="entry name" value="AAA+_ATPase"/>
</dbReference>
<dbReference type="PANTHER" id="PTHR42759">
    <property type="entry name" value="MOXR FAMILY PROTEIN"/>
    <property type="match status" value="1"/>
</dbReference>
<comment type="caution">
    <text evidence="5">The sequence shown here is derived from an EMBL/GenBank/DDBJ whole genome shotgun (WGS) entry which is preliminary data.</text>
</comment>
<dbReference type="Gene3D" id="3.40.50.300">
    <property type="entry name" value="P-loop containing nucleotide triphosphate hydrolases"/>
    <property type="match status" value="1"/>
</dbReference>
<dbReference type="SMART" id="SM00382">
    <property type="entry name" value="AAA"/>
    <property type="match status" value="1"/>
</dbReference>
<sequence>MNAPNAPTFAQTYAALRAEINRVLLGQEDLVEQVLLAIFARGHVLIEGVPGLGKTLLVRTLGRVLGCEFKRIQFTPDLMPSDVTGGNVFNQQQNQFVFLPGPVFTQLLLADEINRAPAKTQSSLLEAMQDRSVTVDGVTRPLPRPFFTIATQNPIESQGTYPLPEAQLDRFLMKLHVEHPTRAVEKALLHNYVTGFDAGDLDTLNVKTICTAEMLLGMQAAVRTVQVHDGILDYITDIVGRTRAHRSVYLGASPRASIALLTCARARAASEGRAYVNPDDVKQLAPPILRHRLVLHPDAEIEGVTADDCVQAILREVPVPETAA</sequence>
<dbReference type="GO" id="GO:0016887">
    <property type="term" value="F:ATP hydrolysis activity"/>
    <property type="evidence" value="ECO:0007669"/>
    <property type="project" value="InterPro"/>
</dbReference>
<accession>A6GG78</accession>
<keyword evidence="2" id="KW-0067">ATP-binding</keyword>
<keyword evidence="6" id="KW-1185">Reference proteome</keyword>
<dbReference type="InterPro" id="IPR050764">
    <property type="entry name" value="CbbQ/NirQ/NorQ/GpvN"/>
</dbReference>
<name>A6GG78_9BACT</name>
<dbReference type="PANTHER" id="PTHR42759:SF1">
    <property type="entry name" value="MAGNESIUM-CHELATASE SUBUNIT CHLD"/>
    <property type="match status" value="1"/>
</dbReference>
<dbReference type="FunFam" id="3.40.50.300:FF:000640">
    <property type="entry name" value="MoxR family ATPase"/>
    <property type="match status" value="1"/>
</dbReference>
<dbReference type="InterPro" id="IPR041628">
    <property type="entry name" value="ChlI/MoxR_AAA_lid"/>
</dbReference>
<dbReference type="SUPFAM" id="SSF52540">
    <property type="entry name" value="P-loop containing nucleoside triphosphate hydrolases"/>
    <property type="match status" value="1"/>
</dbReference>
<dbReference type="InterPro" id="IPR011703">
    <property type="entry name" value="ATPase_AAA-3"/>
</dbReference>
<dbReference type="CDD" id="cd00009">
    <property type="entry name" value="AAA"/>
    <property type="match status" value="1"/>
</dbReference>
<dbReference type="AlphaFoldDB" id="A6GG78"/>
<protein>
    <submittedName>
        <fullName evidence="5">Methanol dehydrogenase regulatory protein</fullName>
    </submittedName>
</protein>
<evidence type="ECO:0000256" key="3">
    <source>
        <dbReference type="ARBA" id="ARBA00061607"/>
    </source>
</evidence>
<dbReference type="InterPro" id="IPR027417">
    <property type="entry name" value="P-loop_NTPase"/>
</dbReference>
<evidence type="ECO:0000313" key="6">
    <source>
        <dbReference type="Proteomes" id="UP000005801"/>
    </source>
</evidence>
<dbReference type="RefSeq" id="WP_006975718.1">
    <property type="nucleotide sequence ID" value="NZ_ABCS01000102.1"/>
</dbReference>
<reference evidence="5 6" key="1">
    <citation type="submission" date="2007-06" db="EMBL/GenBank/DDBJ databases">
        <authorList>
            <person name="Shimkets L."/>
            <person name="Ferriera S."/>
            <person name="Johnson J."/>
            <person name="Kravitz S."/>
            <person name="Beeson K."/>
            <person name="Sutton G."/>
            <person name="Rogers Y.-H."/>
            <person name="Friedman R."/>
            <person name="Frazier M."/>
            <person name="Venter J.C."/>
        </authorList>
    </citation>
    <scope>NUCLEOTIDE SEQUENCE [LARGE SCALE GENOMIC DNA]</scope>
    <source>
        <strain evidence="5 6">SIR-1</strain>
    </source>
</reference>
<dbReference type="STRING" id="391625.PPSIR1_30998"/>
<dbReference type="EMBL" id="ABCS01000102">
    <property type="protein sequence ID" value="EDM75147.1"/>
    <property type="molecule type" value="Genomic_DNA"/>
</dbReference>
<keyword evidence="1" id="KW-0547">Nucleotide-binding</keyword>
<comment type="similarity">
    <text evidence="3">Belongs to the MoxR family.</text>
</comment>
<evidence type="ECO:0000256" key="2">
    <source>
        <dbReference type="ARBA" id="ARBA00022840"/>
    </source>
</evidence>